<feature type="compositionally biased region" description="Basic and acidic residues" evidence="1">
    <location>
        <begin position="36"/>
        <end position="45"/>
    </location>
</feature>
<gene>
    <name evidence="2" type="ORF">GTHE00462_LOCUS18453</name>
    <name evidence="3" type="ORF">GTHE00462_LOCUS18454</name>
</gene>
<feature type="region of interest" description="Disordered" evidence="1">
    <location>
        <begin position="130"/>
        <end position="160"/>
    </location>
</feature>
<evidence type="ECO:0000313" key="2">
    <source>
        <dbReference type="EMBL" id="CAE2305665.1"/>
    </source>
</evidence>
<evidence type="ECO:0000313" key="3">
    <source>
        <dbReference type="EMBL" id="CAE2305666.1"/>
    </source>
</evidence>
<name>A0A6U6A8C1_GUITH</name>
<protein>
    <submittedName>
        <fullName evidence="2">Uncharacterized protein</fullName>
    </submittedName>
</protein>
<sequence length="193" mass="21704">MHNNYYLSPEEHNSVIKVSEWLESEKRYLHAQSVIPDKRAKPSADRHHHLDKGANSSAESKTDTLTISPREHAGSEAALSSLLNFHFSWSEKPKAETGHLRKHTPEHNEPSIDFTGIWDAAFEELLGTARSKADSEDQPAAQGELHSKSDEGSSTSAALHEWESRAMMASWRARSMSSQEVKDDSKITMVYMF</sequence>
<organism evidence="2">
    <name type="scientific">Guillardia theta</name>
    <name type="common">Cryptophyte</name>
    <name type="synonym">Cryptomonas phi</name>
    <dbReference type="NCBI Taxonomy" id="55529"/>
    <lineage>
        <taxon>Eukaryota</taxon>
        <taxon>Cryptophyceae</taxon>
        <taxon>Pyrenomonadales</taxon>
        <taxon>Geminigeraceae</taxon>
        <taxon>Guillardia</taxon>
    </lineage>
</organism>
<proteinExistence type="predicted"/>
<dbReference type="EMBL" id="HBKN01023539">
    <property type="protein sequence ID" value="CAE2305665.1"/>
    <property type="molecule type" value="Transcribed_RNA"/>
</dbReference>
<accession>A0A6U6A8C1</accession>
<dbReference type="EMBL" id="HBKN01023540">
    <property type="protein sequence ID" value="CAE2305666.1"/>
    <property type="molecule type" value="Transcribed_RNA"/>
</dbReference>
<feature type="compositionally biased region" description="Polar residues" evidence="1">
    <location>
        <begin position="54"/>
        <end position="66"/>
    </location>
</feature>
<feature type="region of interest" description="Disordered" evidence="1">
    <location>
        <begin position="33"/>
        <end position="66"/>
    </location>
</feature>
<evidence type="ECO:0000256" key="1">
    <source>
        <dbReference type="SAM" id="MobiDB-lite"/>
    </source>
</evidence>
<dbReference type="AlphaFoldDB" id="A0A6U6A8C1"/>
<reference evidence="2" key="1">
    <citation type="submission" date="2021-01" db="EMBL/GenBank/DDBJ databases">
        <authorList>
            <person name="Corre E."/>
            <person name="Pelletier E."/>
            <person name="Niang G."/>
            <person name="Scheremetjew M."/>
            <person name="Finn R."/>
            <person name="Kale V."/>
            <person name="Holt S."/>
            <person name="Cochrane G."/>
            <person name="Meng A."/>
            <person name="Brown T."/>
            <person name="Cohen L."/>
        </authorList>
    </citation>
    <scope>NUCLEOTIDE SEQUENCE</scope>
    <source>
        <strain evidence="2">CCMP 2712</strain>
    </source>
</reference>